<dbReference type="AlphaFoldDB" id="A0A1C3EB30"/>
<sequence length="60" mass="6818">MSGCKGGGIPRFKRHGAKILTQPGLQIQKMEKMNIFIESTKFIPRLVDDKLLPVKIQPRQ</sequence>
<proteinExistence type="predicted"/>
<gene>
    <name evidence="1" type="ORF">A6X21_00830</name>
</gene>
<name>A0A1C3EB30_9PLAN</name>
<comment type="caution">
    <text evidence="1">The sequence shown here is derived from an EMBL/GenBank/DDBJ whole genome shotgun (WGS) entry which is preliminary data.</text>
</comment>
<evidence type="ECO:0000313" key="1">
    <source>
        <dbReference type="EMBL" id="ODA30439.1"/>
    </source>
</evidence>
<keyword evidence="2" id="KW-1185">Reference proteome</keyword>
<evidence type="ECO:0000313" key="2">
    <source>
        <dbReference type="Proteomes" id="UP000094828"/>
    </source>
</evidence>
<organism evidence="1 2">
    <name type="scientific">Planctopirus hydrillae</name>
    <dbReference type="NCBI Taxonomy" id="1841610"/>
    <lineage>
        <taxon>Bacteria</taxon>
        <taxon>Pseudomonadati</taxon>
        <taxon>Planctomycetota</taxon>
        <taxon>Planctomycetia</taxon>
        <taxon>Planctomycetales</taxon>
        <taxon>Planctomycetaceae</taxon>
        <taxon>Planctopirus</taxon>
    </lineage>
</organism>
<dbReference type="Proteomes" id="UP000094828">
    <property type="component" value="Unassembled WGS sequence"/>
</dbReference>
<reference evidence="1 2" key="1">
    <citation type="submission" date="2016-05" db="EMBL/GenBank/DDBJ databases">
        <title>Genomic and physiological characterization of Planctopirus sp. isolated from fresh water lake.</title>
        <authorList>
            <person name="Subhash Y."/>
            <person name="Ramana C."/>
        </authorList>
    </citation>
    <scope>NUCLEOTIDE SEQUENCE [LARGE SCALE GENOMIC DNA]</scope>
    <source>
        <strain evidence="1 2">JC280</strain>
    </source>
</reference>
<protein>
    <submittedName>
        <fullName evidence="1">Uncharacterized protein</fullName>
    </submittedName>
</protein>
<accession>A0A1C3EB30</accession>
<dbReference type="EMBL" id="LYDR01000110">
    <property type="protein sequence ID" value="ODA30439.1"/>
    <property type="molecule type" value="Genomic_DNA"/>
</dbReference>